<dbReference type="Ensembl" id="ENSSGRT00000048994.1">
    <property type="protein sequence ID" value="ENSSGRP00000045800.1"/>
    <property type="gene ID" value="ENSSGRG00000024561.1"/>
</dbReference>
<reference evidence="1" key="1">
    <citation type="submission" date="2025-08" db="UniProtKB">
        <authorList>
            <consortium name="Ensembl"/>
        </authorList>
    </citation>
    <scope>IDENTIFICATION</scope>
</reference>
<dbReference type="InParanoid" id="A0A672N8H0"/>
<dbReference type="OMA" id="CCHSDIC"/>
<accession>A0A672N8H0</accession>
<dbReference type="Gene3D" id="2.10.60.10">
    <property type="entry name" value="CD59"/>
    <property type="match status" value="1"/>
</dbReference>
<reference evidence="1" key="2">
    <citation type="submission" date="2025-09" db="UniProtKB">
        <authorList>
            <consortium name="Ensembl"/>
        </authorList>
    </citation>
    <scope>IDENTIFICATION</scope>
</reference>
<dbReference type="Proteomes" id="UP000472262">
    <property type="component" value="Unassembled WGS sequence"/>
</dbReference>
<evidence type="ECO:0000313" key="1">
    <source>
        <dbReference type="Ensembl" id="ENSSGRP00000045800.1"/>
    </source>
</evidence>
<dbReference type="SUPFAM" id="SSF57302">
    <property type="entry name" value="Snake toxin-like"/>
    <property type="match status" value="1"/>
</dbReference>
<protein>
    <recommendedName>
        <fullName evidence="3">UPAR/Ly6 domain-containing protein</fullName>
    </recommendedName>
</protein>
<name>A0A672N8H0_SINGR</name>
<dbReference type="InterPro" id="IPR045860">
    <property type="entry name" value="Snake_toxin-like_sf"/>
</dbReference>
<dbReference type="AlphaFoldDB" id="A0A672N8H0"/>
<proteinExistence type="predicted"/>
<sequence length="101" mass="10960">MHVIYDSDCANSDLVMMHALCVAGSALKCNHCVPQGGTRRTQTQETRGFGKDACIADSTSLPVIMGFRRCSSMAECLILQSNTAMKVKCCHSDICNNMVII</sequence>
<evidence type="ECO:0008006" key="3">
    <source>
        <dbReference type="Google" id="ProtNLM"/>
    </source>
</evidence>
<keyword evidence="2" id="KW-1185">Reference proteome</keyword>
<organism evidence="1 2">
    <name type="scientific">Sinocyclocheilus grahami</name>
    <name type="common">Dianchi golden-line fish</name>
    <name type="synonym">Barbus grahami</name>
    <dbReference type="NCBI Taxonomy" id="75366"/>
    <lineage>
        <taxon>Eukaryota</taxon>
        <taxon>Metazoa</taxon>
        <taxon>Chordata</taxon>
        <taxon>Craniata</taxon>
        <taxon>Vertebrata</taxon>
        <taxon>Euteleostomi</taxon>
        <taxon>Actinopterygii</taxon>
        <taxon>Neopterygii</taxon>
        <taxon>Teleostei</taxon>
        <taxon>Ostariophysi</taxon>
        <taxon>Cypriniformes</taxon>
        <taxon>Cyprinidae</taxon>
        <taxon>Cyprininae</taxon>
        <taxon>Sinocyclocheilus</taxon>
    </lineage>
</organism>
<evidence type="ECO:0000313" key="2">
    <source>
        <dbReference type="Proteomes" id="UP000472262"/>
    </source>
</evidence>